<evidence type="ECO:0000256" key="3">
    <source>
        <dbReference type="ARBA" id="ARBA00022989"/>
    </source>
</evidence>
<dbReference type="Proteomes" id="UP000694570">
    <property type="component" value="Unplaced"/>
</dbReference>
<dbReference type="Pfam" id="PF10486">
    <property type="entry name" value="PI3K_1B_p101"/>
    <property type="match status" value="3"/>
</dbReference>
<dbReference type="InterPro" id="IPR036259">
    <property type="entry name" value="MFS_trans_sf"/>
</dbReference>
<evidence type="ECO:0000256" key="6">
    <source>
        <dbReference type="SAM" id="Phobius"/>
    </source>
</evidence>
<feature type="transmembrane region" description="Helical" evidence="6">
    <location>
        <begin position="758"/>
        <end position="776"/>
    </location>
</feature>
<feature type="domain" description="Major facilitator superfamily associated" evidence="7">
    <location>
        <begin position="714"/>
        <end position="882"/>
    </location>
</feature>
<dbReference type="GO" id="GO:0046935">
    <property type="term" value="F:1-phosphatidylinositol-3-kinase regulator activity"/>
    <property type="evidence" value="ECO:0007669"/>
    <property type="project" value="InterPro"/>
</dbReference>
<feature type="region of interest" description="Disordered" evidence="5">
    <location>
        <begin position="918"/>
        <end position="943"/>
    </location>
</feature>
<dbReference type="PANTHER" id="PTHR15593:SF1">
    <property type="entry name" value="PHOSPHOINOSITIDE 3-KINASE REGULATORY SUBUNIT 6"/>
    <property type="match status" value="1"/>
</dbReference>
<keyword evidence="3 6" id="KW-1133">Transmembrane helix</keyword>
<dbReference type="InterPro" id="IPR024989">
    <property type="entry name" value="MFS_assoc_dom"/>
</dbReference>
<proteinExistence type="predicted"/>
<keyword evidence="2 6" id="KW-0812">Transmembrane</keyword>
<evidence type="ECO:0000313" key="9">
    <source>
        <dbReference type="Proteomes" id="UP000694570"/>
    </source>
</evidence>
<comment type="subcellular location">
    <subcellularLocation>
        <location evidence="1">Membrane</location>
        <topology evidence="1">Multi-pass membrane protein</topology>
    </subcellularLocation>
</comment>
<dbReference type="SUPFAM" id="SSF103473">
    <property type="entry name" value="MFS general substrate transporter"/>
    <property type="match status" value="1"/>
</dbReference>
<accession>A0A8D0WTX1</accession>
<name>A0A8D0WTX1_PIG</name>
<dbReference type="GO" id="GO:0005944">
    <property type="term" value="C:phosphatidylinositol 3-kinase complex, class IB"/>
    <property type="evidence" value="ECO:0007669"/>
    <property type="project" value="InterPro"/>
</dbReference>
<feature type="compositionally biased region" description="Basic and acidic residues" evidence="5">
    <location>
        <begin position="927"/>
        <end position="943"/>
    </location>
</feature>
<dbReference type="InterPro" id="IPR019522">
    <property type="entry name" value="PIK3R5/6"/>
</dbReference>
<feature type="transmembrane region" description="Helical" evidence="6">
    <location>
        <begin position="879"/>
        <end position="898"/>
    </location>
</feature>
<evidence type="ECO:0000256" key="4">
    <source>
        <dbReference type="ARBA" id="ARBA00023136"/>
    </source>
</evidence>
<feature type="transmembrane region" description="Helical" evidence="6">
    <location>
        <begin position="725"/>
        <end position="746"/>
    </location>
</feature>
<keyword evidence="4 6" id="KW-0472">Membrane</keyword>
<feature type="region of interest" description="Disordered" evidence="5">
    <location>
        <begin position="389"/>
        <end position="408"/>
    </location>
</feature>
<dbReference type="Gene3D" id="1.20.1250.20">
    <property type="entry name" value="MFS general substrate transporter like domains"/>
    <property type="match status" value="1"/>
</dbReference>
<evidence type="ECO:0000313" key="8">
    <source>
        <dbReference type="Ensembl" id="ENSSSCP00030026635.1"/>
    </source>
</evidence>
<feature type="transmembrane region" description="Helical" evidence="6">
    <location>
        <begin position="813"/>
        <end position="833"/>
    </location>
</feature>
<dbReference type="PANTHER" id="PTHR15593">
    <property type="entry name" value="PHOSPHATIDYLINOSITOL 3-KINASE REGULATORY SUBUNIT"/>
    <property type="match status" value="1"/>
</dbReference>
<organism evidence="8 9">
    <name type="scientific">Sus scrofa</name>
    <name type="common">Pig</name>
    <dbReference type="NCBI Taxonomy" id="9823"/>
    <lineage>
        <taxon>Eukaryota</taxon>
        <taxon>Metazoa</taxon>
        <taxon>Chordata</taxon>
        <taxon>Craniata</taxon>
        <taxon>Vertebrata</taxon>
        <taxon>Euteleostomi</taxon>
        <taxon>Mammalia</taxon>
        <taxon>Eutheria</taxon>
        <taxon>Laurasiatheria</taxon>
        <taxon>Artiodactyla</taxon>
        <taxon>Suina</taxon>
        <taxon>Suidae</taxon>
        <taxon>Sus</taxon>
    </lineage>
</organism>
<evidence type="ECO:0000256" key="2">
    <source>
        <dbReference type="ARBA" id="ARBA00022692"/>
    </source>
</evidence>
<dbReference type="AlphaFoldDB" id="A0A8D0WTX1"/>
<dbReference type="Pfam" id="PF12832">
    <property type="entry name" value="MFS_1_like"/>
    <property type="match status" value="1"/>
</dbReference>
<reference evidence="8" key="1">
    <citation type="submission" date="2025-08" db="UniProtKB">
        <authorList>
            <consortium name="Ensembl"/>
        </authorList>
    </citation>
    <scope>IDENTIFICATION</scope>
</reference>
<evidence type="ECO:0000259" key="7">
    <source>
        <dbReference type="Pfam" id="PF12832"/>
    </source>
</evidence>
<gene>
    <name evidence="8" type="primary">PIK3R6</name>
</gene>
<dbReference type="Ensembl" id="ENSSSCT00030058400.1">
    <property type="protein sequence ID" value="ENSSSCP00030026635.1"/>
    <property type="gene ID" value="ENSSSCG00030041986.1"/>
</dbReference>
<evidence type="ECO:0000256" key="1">
    <source>
        <dbReference type="ARBA" id="ARBA00004141"/>
    </source>
</evidence>
<protein>
    <submittedName>
        <fullName evidence="8">Phosphoinositide-3-kinase regulatory subunit 6</fullName>
    </submittedName>
</protein>
<feature type="transmembrane region" description="Helical" evidence="6">
    <location>
        <begin position="788"/>
        <end position="807"/>
    </location>
</feature>
<evidence type="ECO:0000256" key="5">
    <source>
        <dbReference type="SAM" id="MobiDB-lite"/>
    </source>
</evidence>
<sequence>MESSDVELDLQRSVQAVLRELSAQAPALQSNQGMCRWSLHKKVERDPGKSPALVRILLRELEKAEREDTRHVILPLLHTLMYVLTKATGIPEELHRSTYAFCTRLLTLPAPYCTVALDCAIRLKTETAVPGTLYQRLVIAEQNLRNELYPYQERVFLFVDPELVSPSVCSALLLELQAAQEQQTPEACMRHVVSHALQAALGEACQAGALQKRLQASPRRTLERYFHAVVTAVEQMASEPSPSREGHLERLEEIYCSLLGPAAAARGRGDGGSVQDRPPSIPLPSPSITFHLWTHEEQLWKELVLFLRPHSHLRLSADLEALDLQGLGPDWEMARASVLSTDSGIERDLPSGADELPGSPEMERAGLQRKGGIKKRLWPPNILMPSGWDGPSGLHRRTGQPSGDGELLPGVSRLHTARVLVLGDDRMLGRLARAYHSLRKRETQKFCLTPRLSLQLYYIPVLAPEKPAASRHSELGELAAFLGRADPWFESIVNTLCPAIHKLAEMPLSLDTSQTVDPFILDVITYYVRMGAQPIYFQIYMVKIFFSDLSQDPVEDIFLTELKVKMQDSKFPKEGCSPRRRGVAEGPGAELFICYQKALLSHRAREVTVSLRATGLVLKALPDSGTEVSGPTHWSPAAAPLTDHMCLNVSVTEVIKSSNLAGRSFSTVTNTFRTANIQIQSQDQKLLTLTLDKDGQRTFKDVVRRREPSYRTGKALSLVGSDARLILLALTVLLIGAATSAVQNFLFWHMKDHGSSELVMGFSVALGLLGEILLHPFKTPLLRKLSKVGTVGLGLGCLAGQLLYYSFLWSWWSVLPVQIFSAISHGALWWAVGASIEDLATPGTERPLHAMFRGHFYGGGASLGSFVGGFVGMRFGLAVLYQACCVVLWLWLALFLSIRPRLPRERKINYSKLLAVEASDTSDSEQGTERDWLVKAMRDEPSD</sequence>